<gene>
    <name evidence="1" type="ORF">BDN72DRAFT_99574</name>
</gene>
<feature type="non-terminal residue" evidence="1">
    <location>
        <position position="394"/>
    </location>
</feature>
<proteinExistence type="predicted"/>
<name>A0ACD3B8R6_9AGAR</name>
<keyword evidence="2" id="KW-1185">Reference proteome</keyword>
<dbReference type="EMBL" id="ML208270">
    <property type="protein sequence ID" value="TFK74089.1"/>
    <property type="molecule type" value="Genomic_DNA"/>
</dbReference>
<reference evidence="1 2" key="1">
    <citation type="journal article" date="2019" name="Nat. Ecol. Evol.">
        <title>Megaphylogeny resolves global patterns of mushroom evolution.</title>
        <authorList>
            <person name="Varga T."/>
            <person name="Krizsan K."/>
            <person name="Foldi C."/>
            <person name="Dima B."/>
            <person name="Sanchez-Garcia M."/>
            <person name="Sanchez-Ramirez S."/>
            <person name="Szollosi G.J."/>
            <person name="Szarkandi J.G."/>
            <person name="Papp V."/>
            <person name="Albert L."/>
            <person name="Andreopoulos W."/>
            <person name="Angelini C."/>
            <person name="Antonin V."/>
            <person name="Barry K.W."/>
            <person name="Bougher N.L."/>
            <person name="Buchanan P."/>
            <person name="Buyck B."/>
            <person name="Bense V."/>
            <person name="Catcheside P."/>
            <person name="Chovatia M."/>
            <person name="Cooper J."/>
            <person name="Damon W."/>
            <person name="Desjardin D."/>
            <person name="Finy P."/>
            <person name="Geml J."/>
            <person name="Haridas S."/>
            <person name="Hughes K."/>
            <person name="Justo A."/>
            <person name="Karasinski D."/>
            <person name="Kautmanova I."/>
            <person name="Kiss B."/>
            <person name="Kocsube S."/>
            <person name="Kotiranta H."/>
            <person name="LaButti K.M."/>
            <person name="Lechner B.E."/>
            <person name="Liimatainen K."/>
            <person name="Lipzen A."/>
            <person name="Lukacs Z."/>
            <person name="Mihaltcheva S."/>
            <person name="Morgado L.N."/>
            <person name="Niskanen T."/>
            <person name="Noordeloos M.E."/>
            <person name="Ohm R.A."/>
            <person name="Ortiz-Santana B."/>
            <person name="Ovrebo C."/>
            <person name="Racz N."/>
            <person name="Riley R."/>
            <person name="Savchenko A."/>
            <person name="Shiryaev A."/>
            <person name="Soop K."/>
            <person name="Spirin V."/>
            <person name="Szebenyi C."/>
            <person name="Tomsovsky M."/>
            <person name="Tulloss R.E."/>
            <person name="Uehling J."/>
            <person name="Grigoriev I.V."/>
            <person name="Vagvolgyi C."/>
            <person name="Papp T."/>
            <person name="Martin F.M."/>
            <person name="Miettinen O."/>
            <person name="Hibbett D.S."/>
            <person name="Nagy L.G."/>
        </authorList>
    </citation>
    <scope>NUCLEOTIDE SEQUENCE [LARGE SCALE GENOMIC DNA]</scope>
    <source>
        <strain evidence="1 2">NL-1719</strain>
    </source>
</reference>
<protein>
    <submittedName>
        <fullName evidence="1">DUF185-domain-containing protein</fullName>
    </submittedName>
</protein>
<sequence length="394" mass="43903">MLRTLTRCSTRLPRFSVPPPRNYLFRPIFTKGIFSGNDEPAAAAPEPPRAPSPSTKIEKLLLDSIKATGPLPFSTYMQMCLSHPTHGYYTNPEHEVFGRQGDFITSPEISQVFGELLAVWLISQWMDKGLPPIRLVELGPGRGTLMEDVLRVFAQLDAVKSHLTQVHLVETSLTMRALQQERLAPRSTAMGFRLDWYDSIYDIKDSPDEYTMLIAHEFFDALPIHLLQKSQQGWHEVLVASQEYAAQQQANSTSTSTTPKYPFHRVLTPTPTPISSILGSSSPRFQTIPEGGQLEVSPFAFRMARQVGFLLSQNRVGGAGLIIDYGGDNCFGDSFRAFKDHKLADVFEQPGECDLTANVDFAYLKESMADLVTPHGPLPQGEFLESMGLGIRLK</sequence>
<evidence type="ECO:0000313" key="1">
    <source>
        <dbReference type="EMBL" id="TFK74089.1"/>
    </source>
</evidence>
<dbReference type="Proteomes" id="UP000308600">
    <property type="component" value="Unassembled WGS sequence"/>
</dbReference>
<evidence type="ECO:0000313" key="2">
    <source>
        <dbReference type="Proteomes" id="UP000308600"/>
    </source>
</evidence>
<organism evidence="1 2">
    <name type="scientific">Pluteus cervinus</name>
    <dbReference type="NCBI Taxonomy" id="181527"/>
    <lineage>
        <taxon>Eukaryota</taxon>
        <taxon>Fungi</taxon>
        <taxon>Dikarya</taxon>
        <taxon>Basidiomycota</taxon>
        <taxon>Agaricomycotina</taxon>
        <taxon>Agaricomycetes</taxon>
        <taxon>Agaricomycetidae</taxon>
        <taxon>Agaricales</taxon>
        <taxon>Pluteineae</taxon>
        <taxon>Pluteaceae</taxon>
        <taxon>Pluteus</taxon>
    </lineage>
</organism>
<accession>A0ACD3B8R6</accession>